<reference evidence="2 3" key="1">
    <citation type="journal article" date="2014" name="Genome Announc.">
        <title>Draft Genome Sequence of the Antitrypanosomally Active Sponge-Associated Bacterium Actinokineospora sp. Strain EG49.</title>
        <authorList>
            <person name="Harjes J."/>
            <person name="Ryu T."/>
            <person name="Abdelmohsen U.R."/>
            <person name="Moitinho-Silva L."/>
            <person name="Horn H."/>
            <person name="Ravasi T."/>
            <person name="Hentschel U."/>
        </authorList>
    </citation>
    <scope>NUCLEOTIDE SEQUENCE [LARGE SCALE GENOMIC DNA]</scope>
    <source>
        <strain evidence="2 3">EG49</strain>
    </source>
</reference>
<protein>
    <recommendedName>
        <fullName evidence="4">Mobile element protein</fullName>
    </recommendedName>
</protein>
<dbReference type="EMBL" id="AYXG01000024">
    <property type="protein sequence ID" value="EWC64092.1"/>
    <property type="molecule type" value="Genomic_DNA"/>
</dbReference>
<evidence type="ECO:0008006" key="4">
    <source>
        <dbReference type="Google" id="ProtNLM"/>
    </source>
</evidence>
<evidence type="ECO:0000313" key="2">
    <source>
        <dbReference type="EMBL" id="EWC64092.1"/>
    </source>
</evidence>
<feature type="chain" id="PRO_5004896147" description="Mobile element protein" evidence="1">
    <location>
        <begin position="20"/>
        <end position="38"/>
    </location>
</feature>
<keyword evidence="3" id="KW-1185">Reference proteome</keyword>
<evidence type="ECO:0000313" key="3">
    <source>
        <dbReference type="Proteomes" id="UP000019277"/>
    </source>
</evidence>
<sequence length="38" mass="4176">MCRSIASAVTLLVSTRSWAVVYCAAHYGPNRFANIAFQ</sequence>
<name>W7J500_9PSEU</name>
<feature type="signal peptide" evidence="1">
    <location>
        <begin position="1"/>
        <end position="19"/>
    </location>
</feature>
<accession>W7J500</accession>
<comment type="caution">
    <text evidence="2">The sequence shown here is derived from an EMBL/GenBank/DDBJ whole genome shotgun (WGS) entry which is preliminary data.</text>
</comment>
<dbReference type="Proteomes" id="UP000019277">
    <property type="component" value="Unassembled WGS sequence"/>
</dbReference>
<organism evidence="2 3">
    <name type="scientific">Actinokineospora spheciospongiae</name>
    <dbReference type="NCBI Taxonomy" id="909613"/>
    <lineage>
        <taxon>Bacteria</taxon>
        <taxon>Bacillati</taxon>
        <taxon>Actinomycetota</taxon>
        <taxon>Actinomycetes</taxon>
        <taxon>Pseudonocardiales</taxon>
        <taxon>Pseudonocardiaceae</taxon>
        <taxon>Actinokineospora</taxon>
    </lineage>
</organism>
<dbReference type="AlphaFoldDB" id="W7J500"/>
<evidence type="ECO:0000256" key="1">
    <source>
        <dbReference type="SAM" id="SignalP"/>
    </source>
</evidence>
<gene>
    <name evidence="2" type="ORF">UO65_0619</name>
</gene>
<proteinExistence type="predicted"/>
<keyword evidence="1" id="KW-0732">Signal</keyword>